<feature type="transmembrane region" description="Helical" evidence="1">
    <location>
        <begin position="400"/>
        <end position="420"/>
    </location>
</feature>
<keyword evidence="1" id="KW-1133">Transmembrane helix</keyword>
<evidence type="ECO:0000313" key="2">
    <source>
        <dbReference type="EMBL" id="QFG74500.1"/>
    </source>
</evidence>
<name>A0A5J6VKI3_9VIRU</name>
<reference evidence="2" key="1">
    <citation type="journal article" date="2019" name="Philos. Trans. R. Soc. Lond., B, Biol. Sci.">
        <title>Targeted metagenomic recovery of four divergent viruses reveals shared and distinctive characteristics of giant viruses of marine eukaryotes.</title>
        <authorList>
            <person name="Needham D.M."/>
            <person name="Poirier C."/>
            <person name="Hehenberger E."/>
            <person name="Jimenez V."/>
            <person name="Swalwell J.E."/>
            <person name="Santoro A.E."/>
            <person name="Worden A.Z."/>
        </authorList>
    </citation>
    <scope>NUCLEOTIDE SEQUENCE</scope>
    <source>
        <strain evidence="2">MPacV-611</strain>
    </source>
</reference>
<dbReference type="EMBL" id="MN448289">
    <property type="protein sequence ID" value="QFG74500.1"/>
    <property type="molecule type" value="Genomic_DNA"/>
</dbReference>
<sequence length="452" mass="50802">MLNNLFKIDNNVTLEDGKRAANYFIASIVIIIFFIPFAFWSEINNKEGRKERDLIEKNYPKEVKNTVELTSRVTTSNEAIADTDFVLHTKFLSTDGWGINDKSVIGVHKDVKVYKYTRETKPVTIRDEEGNDTGQKKTLISYRWKEDNNTAKAYVIDAIAKAKATTGTGTGFEITYTKHELLPPGASGASTKTGKALVTAMFPKNTTVDGNVLNKMIIAGNKDTDDNLMDDLVKSTLYTFPKDDVIIGKLNTKSLSNVLDSENEVDEAKNAVDEENYEIRYTYHLLREHKNPNEAVGLKWLRNDKYDLCDKVNVKVCPAYVPGTIESVKDRVIAEKELSQGIEKWLTRIVSLIFLVLAFHMLIEPIRVIINGGSNVVEQVPLLNVISPFINLFGGFALQMYSTISVFAAVLITIIVYLAMYLLVNYWYLLVIGIFVGIGAKLATKNLKKKKE</sequence>
<keyword evidence="1" id="KW-0472">Membrane</keyword>
<keyword evidence="1" id="KW-0812">Transmembrane</keyword>
<evidence type="ECO:0000256" key="1">
    <source>
        <dbReference type="SAM" id="Phobius"/>
    </source>
</evidence>
<proteinExistence type="predicted"/>
<feature type="transmembrane region" description="Helical" evidence="1">
    <location>
        <begin position="345"/>
        <end position="363"/>
    </location>
</feature>
<feature type="transmembrane region" description="Helical" evidence="1">
    <location>
        <begin position="20"/>
        <end position="40"/>
    </location>
</feature>
<protein>
    <submittedName>
        <fullName evidence="2">Uncharacterized protein</fullName>
    </submittedName>
</protein>
<accession>A0A5J6VKI3</accession>
<organism evidence="2">
    <name type="scientific">Megaviridae environmental sample</name>
    <dbReference type="NCBI Taxonomy" id="1737588"/>
    <lineage>
        <taxon>Viruses</taxon>
        <taxon>Varidnaviria</taxon>
        <taxon>Bamfordvirae</taxon>
        <taxon>Nucleocytoviricota</taxon>
        <taxon>Megaviricetes</taxon>
        <taxon>Imitervirales</taxon>
        <taxon>Mimiviridae</taxon>
        <taxon>environmental samples</taxon>
    </lineage>
</organism>
<feature type="transmembrane region" description="Helical" evidence="1">
    <location>
        <begin position="426"/>
        <end position="444"/>
    </location>
</feature>